<protein>
    <submittedName>
        <fullName evidence="1">Uncharacterized protein</fullName>
    </submittedName>
</protein>
<dbReference type="EMBL" id="JAHRIP010054072">
    <property type="protein sequence ID" value="MEQ2301664.1"/>
    <property type="molecule type" value="Genomic_DNA"/>
</dbReference>
<dbReference type="Proteomes" id="UP001469553">
    <property type="component" value="Unassembled WGS sequence"/>
</dbReference>
<reference evidence="1 2" key="1">
    <citation type="submission" date="2021-06" db="EMBL/GenBank/DDBJ databases">
        <authorList>
            <person name="Palmer J.M."/>
        </authorList>
    </citation>
    <scope>NUCLEOTIDE SEQUENCE [LARGE SCALE GENOMIC DNA]</scope>
    <source>
        <strain evidence="1 2">AS_MEX2019</strain>
        <tissue evidence="1">Muscle</tissue>
    </source>
</reference>
<gene>
    <name evidence="1" type="ORF">AMECASPLE_038391</name>
</gene>
<proteinExistence type="predicted"/>
<comment type="caution">
    <text evidence="1">The sequence shown here is derived from an EMBL/GenBank/DDBJ whole genome shotgun (WGS) entry which is preliminary data.</text>
</comment>
<sequence>MVLTHRQCPEEGPAETVLPLATPEVQPSTGAAGHLVHCHCSVCPVFVHLSVVLFIHKTGQVQAAMKSHVCRENHQGYLQVGSTELSAKTSGHRDTFFPQGVYMINTYILEVVSHYPLCKVPCAYMYI</sequence>
<evidence type="ECO:0000313" key="1">
    <source>
        <dbReference type="EMBL" id="MEQ2301664.1"/>
    </source>
</evidence>
<organism evidence="1 2">
    <name type="scientific">Ameca splendens</name>
    <dbReference type="NCBI Taxonomy" id="208324"/>
    <lineage>
        <taxon>Eukaryota</taxon>
        <taxon>Metazoa</taxon>
        <taxon>Chordata</taxon>
        <taxon>Craniata</taxon>
        <taxon>Vertebrata</taxon>
        <taxon>Euteleostomi</taxon>
        <taxon>Actinopterygii</taxon>
        <taxon>Neopterygii</taxon>
        <taxon>Teleostei</taxon>
        <taxon>Neoteleostei</taxon>
        <taxon>Acanthomorphata</taxon>
        <taxon>Ovalentaria</taxon>
        <taxon>Atherinomorphae</taxon>
        <taxon>Cyprinodontiformes</taxon>
        <taxon>Goodeidae</taxon>
        <taxon>Ameca</taxon>
    </lineage>
</organism>
<name>A0ABV0Z623_9TELE</name>
<accession>A0ABV0Z623</accession>
<keyword evidence="2" id="KW-1185">Reference proteome</keyword>
<evidence type="ECO:0000313" key="2">
    <source>
        <dbReference type="Proteomes" id="UP001469553"/>
    </source>
</evidence>